<feature type="compositionally biased region" description="Basic residues" evidence="1">
    <location>
        <begin position="184"/>
        <end position="199"/>
    </location>
</feature>
<protein>
    <submittedName>
        <fullName evidence="2">Uncharacterized protein</fullName>
    </submittedName>
</protein>
<organism evidence="2 3">
    <name type="scientific">Coccidioides posadasii RMSCC 3488</name>
    <dbReference type="NCBI Taxonomy" id="454284"/>
    <lineage>
        <taxon>Eukaryota</taxon>
        <taxon>Fungi</taxon>
        <taxon>Dikarya</taxon>
        <taxon>Ascomycota</taxon>
        <taxon>Pezizomycotina</taxon>
        <taxon>Eurotiomycetes</taxon>
        <taxon>Eurotiomycetidae</taxon>
        <taxon>Onygenales</taxon>
        <taxon>Onygenaceae</taxon>
        <taxon>Coccidioides</taxon>
    </lineage>
</organism>
<proteinExistence type="predicted"/>
<gene>
    <name evidence="2" type="ORF">CPAG_06347</name>
</gene>
<reference evidence="3" key="2">
    <citation type="journal article" date="2009" name="Genome Res.">
        <title>Comparative genomic analyses of the human fungal pathogens Coccidioides and their relatives.</title>
        <authorList>
            <person name="Sharpton T.J."/>
            <person name="Stajich J.E."/>
            <person name="Rounsley S.D."/>
            <person name="Gardner M.J."/>
            <person name="Wortman J.R."/>
            <person name="Jordar V.S."/>
            <person name="Maiti R."/>
            <person name="Kodira C.D."/>
            <person name="Neafsey D.E."/>
            <person name="Zeng Q."/>
            <person name="Hung C.-Y."/>
            <person name="McMahan C."/>
            <person name="Muszewska A."/>
            <person name="Grynberg M."/>
            <person name="Mandel M.A."/>
            <person name="Kellner E.M."/>
            <person name="Barker B.M."/>
            <person name="Galgiani J.N."/>
            <person name="Orbach M.J."/>
            <person name="Kirkland T.N."/>
            <person name="Cole G.T."/>
            <person name="Henn M.R."/>
            <person name="Birren B.W."/>
            <person name="Taylor J.W."/>
        </authorList>
    </citation>
    <scope>NUCLEOTIDE SEQUENCE [LARGE SCALE GENOMIC DNA]</scope>
    <source>
        <strain evidence="3">RMSCC 3488</strain>
    </source>
</reference>
<dbReference type="OrthoDB" id="3260716at2759"/>
<reference evidence="3" key="3">
    <citation type="journal article" date="2010" name="Genome Res.">
        <title>Population genomic sequencing of Coccidioides fungi reveals recent hybridization and transposon control.</title>
        <authorList>
            <person name="Neafsey D.E."/>
            <person name="Barker B.M."/>
            <person name="Sharpton T.J."/>
            <person name="Stajich J.E."/>
            <person name="Park D.J."/>
            <person name="Whiston E."/>
            <person name="Hung C.-Y."/>
            <person name="McMahan C."/>
            <person name="White J."/>
            <person name="Sykes S."/>
            <person name="Heiman D."/>
            <person name="Young S."/>
            <person name="Zeng Q."/>
            <person name="Abouelleil A."/>
            <person name="Aftuck L."/>
            <person name="Bessette D."/>
            <person name="Brown A."/>
            <person name="FitzGerald M."/>
            <person name="Lui A."/>
            <person name="Macdonald J.P."/>
            <person name="Priest M."/>
            <person name="Orbach M.J."/>
            <person name="Galgiani J.N."/>
            <person name="Kirkland T.N."/>
            <person name="Cole G.T."/>
            <person name="Birren B.W."/>
            <person name="Henn M.R."/>
            <person name="Taylor J.W."/>
            <person name="Rounsley S.D."/>
        </authorList>
    </citation>
    <scope>NUCLEOTIDE SEQUENCE [LARGE SCALE GENOMIC DNA]</scope>
    <source>
        <strain evidence="3">RMSCC 3488</strain>
    </source>
</reference>
<dbReference type="EMBL" id="DS268112">
    <property type="protein sequence ID" value="KMM70036.1"/>
    <property type="molecule type" value="Genomic_DNA"/>
</dbReference>
<evidence type="ECO:0000313" key="2">
    <source>
        <dbReference type="EMBL" id="KMM70036.1"/>
    </source>
</evidence>
<reference evidence="2 3" key="1">
    <citation type="submission" date="2007-06" db="EMBL/GenBank/DDBJ databases">
        <title>The Genome Sequence of Coccidioides posadasii RMSCC_3488.</title>
        <authorList>
            <consortium name="Coccidioides Genome Resources Consortium"/>
            <consortium name="The Broad Institute Genome Sequencing Platform"/>
            <person name="Henn M.R."/>
            <person name="Sykes S."/>
            <person name="Young S."/>
            <person name="Jaffe D."/>
            <person name="Berlin A."/>
            <person name="Alvarez P."/>
            <person name="Butler J."/>
            <person name="Gnerre S."/>
            <person name="Grabherr M."/>
            <person name="Mauceli E."/>
            <person name="Brockman W."/>
            <person name="Kodira C."/>
            <person name="Alvarado L."/>
            <person name="Zeng Q."/>
            <person name="Crawford M."/>
            <person name="Antoine C."/>
            <person name="Devon K."/>
            <person name="Galgiani J."/>
            <person name="Orsborn K."/>
            <person name="Lewis M.L."/>
            <person name="Nusbaum C."/>
            <person name="Galagan J."/>
            <person name="Birren B."/>
        </authorList>
    </citation>
    <scope>NUCLEOTIDE SEQUENCE [LARGE SCALE GENOMIC DNA]</scope>
    <source>
        <strain evidence="2 3">RMSCC 3488</strain>
    </source>
</reference>
<dbReference type="Proteomes" id="UP000054567">
    <property type="component" value="Unassembled WGS sequence"/>
</dbReference>
<feature type="compositionally biased region" description="Basic and acidic residues" evidence="1">
    <location>
        <begin position="142"/>
        <end position="155"/>
    </location>
</feature>
<accession>A0A0J6FAG8</accession>
<dbReference type="VEuPathDB" id="FungiDB:CPAG_06347"/>
<feature type="region of interest" description="Disordered" evidence="1">
    <location>
        <begin position="1"/>
        <end position="199"/>
    </location>
</feature>
<evidence type="ECO:0000256" key="1">
    <source>
        <dbReference type="SAM" id="MobiDB-lite"/>
    </source>
</evidence>
<evidence type="ECO:0000313" key="3">
    <source>
        <dbReference type="Proteomes" id="UP000054567"/>
    </source>
</evidence>
<sequence length="199" mass="21373">MSASQIHNIHGQFHPHHHKCEHLESPKHKPGVKASPSDHAPEFAAETFPPGTAPADRSFQPNPVEEIPGQAMNENVEEAQGKEAVKTTAASTLTGASSADVNKGLGHAMEGESSVEYRHGGEKHRKHEGSGFEGVGANPPRVGDDLRRLEREDTTAKGGKAGGKGIPAEERQPETASNVSAEYHHHHHHHHGHHQPQTG</sequence>
<name>A0A0J6FAG8_COCPO</name>
<dbReference type="AlphaFoldDB" id="A0A0J6FAG8"/>
<feature type="compositionally biased region" description="Low complexity" evidence="1">
    <location>
        <begin position="87"/>
        <end position="99"/>
    </location>
</feature>